<evidence type="ECO:0000313" key="4">
    <source>
        <dbReference type="Proteomes" id="UP000294927"/>
    </source>
</evidence>
<keyword evidence="4" id="KW-1185">Reference proteome</keyword>
<dbReference type="PANTHER" id="PTHR42680">
    <property type="entry name" value="DCTP DEAMINASE"/>
    <property type="match status" value="1"/>
</dbReference>
<name>A0A4R7V440_9PSEU</name>
<reference evidence="3 4" key="1">
    <citation type="submission" date="2019-03" db="EMBL/GenBank/DDBJ databases">
        <title>Genomic Encyclopedia of Archaeal and Bacterial Type Strains, Phase II (KMG-II): from individual species to whole genera.</title>
        <authorList>
            <person name="Goeker M."/>
        </authorList>
    </citation>
    <scope>NUCLEOTIDE SEQUENCE [LARGE SCALE GENOMIC DNA]</scope>
    <source>
        <strain evidence="3 4">DSM 45499</strain>
    </source>
</reference>
<dbReference type="AlphaFoldDB" id="A0A4R7V440"/>
<dbReference type="CDD" id="cd07557">
    <property type="entry name" value="trimeric_dUTPase"/>
    <property type="match status" value="1"/>
</dbReference>
<evidence type="ECO:0000313" key="3">
    <source>
        <dbReference type="EMBL" id="TDV44188.1"/>
    </source>
</evidence>
<evidence type="ECO:0000256" key="2">
    <source>
        <dbReference type="ARBA" id="ARBA00023080"/>
    </source>
</evidence>
<dbReference type="GO" id="GO:0006229">
    <property type="term" value="P:dUTP biosynthetic process"/>
    <property type="evidence" value="ECO:0007669"/>
    <property type="project" value="InterPro"/>
</dbReference>
<dbReference type="Gene3D" id="2.70.40.10">
    <property type="match status" value="1"/>
</dbReference>
<dbReference type="InterPro" id="IPR033704">
    <property type="entry name" value="dUTPase_trimeric"/>
</dbReference>
<dbReference type="GO" id="GO:0015949">
    <property type="term" value="P:nucleobase-containing small molecule interconversion"/>
    <property type="evidence" value="ECO:0007669"/>
    <property type="project" value="TreeGrafter"/>
</dbReference>
<dbReference type="RefSeq" id="WP_133906640.1">
    <property type="nucleotide sequence ID" value="NZ_SOCP01000014.1"/>
</dbReference>
<dbReference type="Proteomes" id="UP000294927">
    <property type="component" value="Unassembled WGS sequence"/>
</dbReference>
<evidence type="ECO:0000256" key="1">
    <source>
        <dbReference type="ARBA" id="ARBA00022801"/>
    </source>
</evidence>
<dbReference type="EMBL" id="SOCP01000014">
    <property type="protein sequence ID" value="TDV44188.1"/>
    <property type="molecule type" value="Genomic_DNA"/>
</dbReference>
<dbReference type="PANTHER" id="PTHR42680:SF3">
    <property type="entry name" value="DCTP DEAMINASE"/>
    <property type="match status" value="1"/>
</dbReference>
<proteinExistence type="predicted"/>
<gene>
    <name evidence="3" type="ORF">CLV71_11497</name>
</gene>
<accession>A0A4R7V440</accession>
<dbReference type="InterPro" id="IPR036157">
    <property type="entry name" value="dUTPase-like_sf"/>
</dbReference>
<organism evidence="3 4">
    <name type="scientific">Actinophytocola oryzae</name>
    <dbReference type="NCBI Taxonomy" id="502181"/>
    <lineage>
        <taxon>Bacteria</taxon>
        <taxon>Bacillati</taxon>
        <taxon>Actinomycetota</taxon>
        <taxon>Actinomycetes</taxon>
        <taxon>Pseudonocardiales</taxon>
        <taxon>Pseudonocardiaceae</taxon>
    </lineage>
</organism>
<comment type="caution">
    <text evidence="3">The sequence shown here is derived from an EMBL/GenBank/DDBJ whole genome shotgun (WGS) entry which is preliminary data.</text>
</comment>
<keyword evidence="2" id="KW-0546">Nucleotide metabolism</keyword>
<dbReference type="Pfam" id="PF22769">
    <property type="entry name" value="DCD"/>
    <property type="match status" value="1"/>
</dbReference>
<dbReference type="GO" id="GO:0008829">
    <property type="term" value="F:dCTP deaminase activity"/>
    <property type="evidence" value="ECO:0007669"/>
    <property type="project" value="InterPro"/>
</dbReference>
<dbReference type="OrthoDB" id="9780956at2"/>
<protein>
    <submittedName>
        <fullName evidence="3">dCTP deaminase</fullName>
    </submittedName>
</protein>
<dbReference type="InterPro" id="IPR011962">
    <property type="entry name" value="dCTP_deaminase"/>
</dbReference>
<sequence>MILTGKQILSEVALRRITIDPFLPENVNPNSYNFRIGPSLRVYRDRIIDPRTRPATDLVAMPESGFVLEAHRLYLASTVEVMGSDYYAPTFAARSSVARLGLFINLSASLGDIGYLGQWTLQLFPATNLRIYPGMEIGQIMWWKPLGEVDLYHGKYQGSSGPCATRIHHDFTIG</sequence>
<keyword evidence="1" id="KW-0378">Hydrolase</keyword>
<dbReference type="SUPFAM" id="SSF51283">
    <property type="entry name" value="dUTPase-like"/>
    <property type="match status" value="1"/>
</dbReference>